<dbReference type="AlphaFoldDB" id="A0A6J4T644"/>
<dbReference type="SUPFAM" id="SSF53850">
    <property type="entry name" value="Periplasmic binding protein-like II"/>
    <property type="match status" value="1"/>
</dbReference>
<dbReference type="PANTHER" id="PTHR30537">
    <property type="entry name" value="HTH-TYPE TRANSCRIPTIONAL REGULATOR"/>
    <property type="match status" value="1"/>
</dbReference>
<evidence type="ECO:0000256" key="2">
    <source>
        <dbReference type="ARBA" id="ARBA00023015"/>
    </source>
</evidence>
<organism evidence="6">
    <name type="scientific">uncultured Sphingomonadaceae bacterium</name>
    <dbReference type="NCBI Taxonomy" id="169976"/>
    <lineage>
        <taxon>Bacteria</taxon>
        <taxon>Pseudomonadati</taxon>
        <taxon>Pseudomonadota</taxon>
        <taxon>Alphaproteobacteria</taxon>
        <taxon>Sphingomonadales</taxon>
        <taxon>Sphingomonadaceae</taxon>
        <taxon>environmental samples</taxon>
    </lineage>
</organism>
<dbReference type="PROSITE" id="PS50931">
    <property type="entry name" value="HTH_LYSR"/>
    <property type="match status" value="1"/>
</dbReference>
<evidence type="ECO:0000256" key="4">
    <source>
        <dbReference type="ARBA" id="ARBA00023163"/>
    </source>
</evidence>
<dbReference type="GO" id="GO:0043565">
    <property type="term" value="F:sequence-specific DNA binding"/>
    <property type="evidence" value="ECO:0007669"/>
    <property type="project" value="TreeGrafter"/>
</dbReference>
<evidence type="ECO:0000313" key="6">
    <source>
        <dbReference type="EMBL" id="CAA9514505.1"/>
    </source>
</evidence>
<dbReference type="Pfam" id="PF03466">
    <property type="entry name" value="LysR_substrate"/>
    <property type="match status" value="1"/>
</dbReference>
<dbReference type="InterPro" id="IPR058163">
    <property type="entry name" value="LysR-type_TF_proteobact-type"/>
</dbReference>
<dbReference type="GO" id="GO:0006351">
    <property type="term" value="P:DNA-templated transcription"/>
    <property type="evidence" value="ECO:0007669"/>
    <property type="project" value="TreeGrafter"/>
</dbReference>
<dbReference type="InterPro" id="IPR036388">
    <property type="entry name" value="WH-like_DNA-bd_sf"/>
</dbReference>
<dbReference type="InterPro" id="IPR036390">
    <property type="entry name" value="WH_DNA-bd_sf"/>
</dbReference>
<dbReference type="Pfam" id="PF00126">
    <property type="entry name" value="HTH_1"/>
    <property type="match status" value="1"/>
</dbReference>
<dbReference type="EMBL" id="CADCVX010000343">
    <property type="protein sequence ID" value="CAA9514505.1"/>
    <property type="molecule type" value="Genomic_DNA"/>
</dbReference>
<reference evidence="6" key="1">
    <citation type="submission" date="2020-02" db="EMBL/GenBank/DDBJ databases">
        <authorList>
            <person name="Meier V. D."/>
        </authorList>
    </citation>
    <scope>NUCLEOTIDE SEQUENCE</scope>
    <source>
        <strain evidence="6">AVDCRST_MAG91</strain>
    </source>
</reference>
<proteinExistence type="inferred from homology"/>
<keyword evidence="2" id="KW-0805">Transcription regulation</keyword>
<dbReference type="PRINTS" id="PR00039">
    <property type="entry name" value="HTHLYSR"/>
</dbReference>
<evidence type="ECO:0000256" key="3">
    <source>
        <dbReference type="ARBA" id="ARBA00023125"/>
    </source>
</evidence>
<dbReference type="PANTHER" id="PTHR30537:SF74">
    <property type="entry name" value="HTH-TYPE TRANSCRIPTIONAL REGULATOR TRPI"/>
    <property type="match status" value="1"/>
</dbReference>
<dbReference type="Gene3D" id="1.10.10.10">
    <property type="entry name" value="Winged helix-like DNA-binding domain superfamily/Winged helix DNA-binding domain"/>
    <property type="match status" value="1"/>
</dbReference>
<dbReference type="InterPro" id="IPR005119">
    <property type="entry name" value="LysR_subst-bd"/>
</dbReference>
<comment type="similarity">
    <text evidence="1">Belongs to the LysR transcriptional regulatory family.</text>
</comment>
<name>A0A6J4T644_9SPHN</name>
<protein>
    <submittedName>
        <fullName evidence="6">Transcriptional regulator</fullName>
    </submittedName>
</protein>
<dbReference type="Gene3D" id="3.40.190.10">
    <property type="entry name" value="Periplasmic binding protein-like II"/>
    <property type="match status" value="2"/>
</dbReference>
<dbReference type="SUPFAM" id="SSF46785">
    <property type="entry name" value="Winged helix' DNA-binding domain"/>
    <property type="match status" value="1"/>
</dbReference>
<sequence length="295" mass="32120">MRRLPPLTALEAFTEIARTGSIKSAAAALSLSAPALSRRLAALERFVGQPLFERRHQLLAITAEGERLMARVAPIMEELASALEQPSAGELLRLKLGVQSLFASRRLMPRLGDLRAAHPDLHIDIDTAPLPLARLGDGLDAAIMLSVGSEPSLYARRLDSNNVVAIGSAGVARDLRRPEDLAGETLLLHRSMPTAFEIWREAMGLANVKPAAIDFFDSGQLMLDAAAGGLGVAFMLESHLATAADDRLHRLFDAAVPSPYNYWFVARRAAMTRRPVRLFHDWLFATMGEAEEQAA</sequence>
<accession>A0A6J4T644</accession>
<gene>
    <name evidence="6" type="ORF">AVDCRST_MAG91-1822</name>
</gene>
<dbReference type="GO" id="GO:0003700">
    <property type="term" value="F:DNA-binding transcription factor activity"/>
    <property type="evidence" value="ECO:0007669"/>
    <property type="project" value="InterPro"/>
</dbReference>
<evidence type="ECO:0000259" key="5">
    <source>
        <dbReference type="PROSITE" id="PS50931"/>
    </source>
</evidence>
<dbReference type="InterPro" id="IPR000847">
    <property type="entry name" value="LysR_HTH_N"/>
</dbReference>
<keyword evidence="4" id="KW-0804">Transcription</keyword>
<evidence type="ECO:0000256" key="1">
    <source>
        <dbReference type="ARBA" id="ARBA00009437"/>
    </source>
</evidence>
<keyword evidence="3" id="KW-0238">DNA-binding</keyword>
<feature type="domain" description="HTH lysR-type" evidence="5">
    <location>
        <begin position="5"/>
        <end position="62"/>
    </location>
</feature>